<dbReference type="InterPro" id="IPR014710">
    <property type="entry name" value="RmlC-like_jellyroll"/>
</dbReference>
<feature type="compositionally biased region" description="Basic residues" evidence="7">
    <location>
        <begin position="528"/>
        <end position="540"/>
    </location>
</feature>
<feature type="compositionally biased region" description="Acidic residues" evidence="7">
    <location>
        <begin position="274"/>
        <end position="288"/>
    </location>
</feature>
<feature type="compositionally biased region" description="Basic and acidic residues" evidence="7">
    <location>
        <begin position="203"/>
        <end position="213"/>
    </location>
</feature>
<comment type="function">
    <text evidence="5">Component of the kinetochore, a multiprotein complex that assembles on centromeric DNA and attaches chromosomes to spindle microtubules, mediating chromosome segregation and sister chromatid segregation during meiosis and mitosis. Component of the inner kinetochore constitutive centromere-associated network (CCAN), which serves as a structural platform for outer kinetochore assembly.</text>
</comment>
<comment type="similarity">
    <text evidence="2">Belongs to the CENP-C/MIF2 family.</text>
</comment>
<dbReference type="PANTHER" id="PTHR16684">
    <property type="entry name" value="CENTROMERE PROTEIN C"/>
    <property type="match status" value="1"/>
</dbReference>
<dbReference type="InterPro" id="IPR025974">
    <property type="entry name" value="Mif2/CENP-C_cupin"/>
</dbReference>
<keyword evidence="11" id="KW-1185">Reference proteome</keyword>
<dbReference type="AlphaFoldDB" id="A0A292PU66"/>
<feature type="domain" description="Mif2 N-terminal" evidence="9">
    <location>
        <begin position="16"/>
        <end position="161"/>
    </location>
</feature>
<keyword evidence="3" id="KW-0238">DNA-binding</keyword>
<comment type="subcellular location">
    <subcellularLocation>
        <location evidence="1">Nucleus</location>
    </subcellularLocation>
</comment>
<sequence>MAPGSPSQRKARETNFTDIGVAGRKTGIMVKDTGQRNAFGMEHMDAFFSPDPPPPPPPNVHPGPKGKANGGRERSEGEGTAGAAVGNKTISSGTMEIVTSSVPPPPSSSAPSARRLTSLPPRARSPIKTNLGTPARRASSVGFSSPDKPSPHRPANRKLDFGGGGTAGDKEAPARLLGQPAKHVSMSPAGNEVHRASSSSSAIEKKKEPEVARTKPKTKQRQAMPKVVEEETAVRGTQRTPPIAMVKKKRGLLMQGKKSALVAGGGKKTFSLQDDGDTGDDEDGDVEMSDGGIGNGLGSTMELGQREEERHPIEEEVSQMLGDEDTIMSDGEGDVQVAPAKGGKGKVKGPVKKKAVLPEKKAKPIPPAKKTQPKAKVNGKSGGGAQAQDEESEESGSGEEEVVEPVKAKVVTRGKGKALVAAGSQPEPVRASRTKAAAKVKGKAKPQVEEISSDSEPEVQAPKPKAAPKGKGKAKDHAQEPESELELEEVQAPKQKTTAKVKAKASSKAIQPQRDDSEVEEIVPAPKPKPKAVAKGKGKGKANSTAKGAEDSAASSSAKPNSKAKVKGKTKVATPPNEDEAEDEQSEEERDPTPPPPPKSRAASRAKGKAKALPIDEPEVEVEPVSSSQKSKAKPATRARGATKSRSKPEREIPESSPALAPVGTIDEEDEEKGEYDDEAALPARKKLRQSPRTAKPAATTVSKGKGKAGVAAGVRKATAESSRRRQDISPELATTSTVAGAKPSASSSSQTAAPRPRGQRVIRERPSVEPDSITNGRPTRHRMKPLEFWKGEKVVYTLTDPSTTTAAASTIKLPEIAEIIRVESDEEEKARDRERRKKRTAAAQSAGNKRKRALKQEDTEEEEFEEEPWESQVTDGEVGVIRGYVKPFPPPASSEQLEEAELAFSRNRIVTVEVANGDFTFVKTCTQPFFGTGMIEIPPGGIKRTKNSGKMHLVFYLLQGKVQVQVGETMFRVRSGGQFMVPRGNLYSIENPYDVQAKMFFAQGCEVEVEGED</sequence>
<feature type="domain" description="Mif2/CENP-C cupin" evidence="8">
    <location>
        <begin position="920"/>
        <end position="1004"/>
    </location>
</feature>
<feature type="compositionally biased region" description="Low complexity" evidence="7">
    <location>
        <begin position="698"/>
        <end position="717"/>
    </location>
</feature>
<dbReference type="EMBL" id="LN891061">
    <property type="protein sequence ID" value="CUS10023.1"/>
    <property type="molecule type" value="Genomic_DNA"/>
</dbReference>
<dbReference type="SUPFAM" id="SSF51182">
    <property type="entry name" value="RmlC-like cupins"/>
    <property type="match status" value="1"/>
</dbReference>
<dbReference type="InterPro" id="IPR011051">
    <property type="entry name" value="RmlC_Cupin_sf"/>
</dbReference>
<gene>
    <name evidence="10" type="ORF">GSTUAT00005953001</name>
</gene>
<dbReference type="GO" id="GO:0051455">
    <property type="term" value="P:spindle attachment to meiosis I kinetochore"/>
    <property type="evidence" value="ECO:0007669"/>
    <property type="project" value="TreeGrafter"/>
</dbReference>
<organism evidence="10 11">
    <name type="scientific">Tuber aestivum</name>
    <name type="common">summer truffle</name>
    <dbReference type="NCBI Taxonomy" id="59557"/>
    <lineage>
        <taxon>Eukaryota</taxon>
        <taxon>Fungi</taxon>
        <taxon>Dikarya</taxon>
        <taxon>Ascomycota</taxon>
        <taxon>Pezizomycotina</taxon>
        <taxon>Pezizomycetes</taxon>
        <taxon>Pezizales</taxon>
        <taxon>Tuberaceae</taxon>
        <taxon>Tuber</taxon>
    </lineage>
</organism>
<feature type="compositionally biased region" description="Acidic residues" evidence="7">
    <location>
        <begin position="322"/>
        <end position="333"/>
    </location>
</feature>
<dbReference type="GO" id="GO:0000776">
    <property type="term" value="C:kinetochore"/>
    <property type="evidence" value="ECO:0007669"/>
    <property type="project" value="InterPro"/>
</dbReference>
<evidence type="ECO:0000256" key="3">
    <source>
        <dbReference type="ARBA" id="ARBA00023125"/>
    </source>
</evidence>
<dbReference type="GO" id="GO:0051315">
    <property type="term" value="P:attachment of mitotic spindle microtubules to kinetochore"/>
    <property type="evidence" value="ECO:0007669"/>
    <property type="project" value="TreeGrafter"/>
</dbReference>
<feature type="compositionally biased region" description="Acidic residues" evidence="7">
    <location>
        <begin position="859"/>
        <end position="870"/>
    </location>
</feature>
<evidence type="ECO:0000313" key="11">
    <source>
        <dbReference type="Proteomes" id="UP001412239"/>
    </source>
</evidence>
<feature type="compositionally biased region" description="Basic residues" evidence="7">
    <location>
        <begin position="432"/>
        <end position="444"/>
    </location>
</feature>
<evidence type="ECO:0000256" key="2">
    <source>
        <dbReference type="ARBA" id="ARBA00010291"/>
    </source>
</evidence>
<evidence type="ECO:0000256" key="1">
    <source>
        <dbReference type="ARBA" id="ARBA00004123"/>
    </source>
</evidence>
<dbReference type="GO" id="GO:0005634">
    <property type="term" value="C:nucleus"/>
    <property type="evidence" value="ECO:0007669"/>
    <property type="project" value="UniProtKB-SubCell"/>
</dbReference>
<feature type="region of interest" description="Disordered" evidence="7">
    <location>
        <begin position="826"/>
        <end position="874"/>
    </location>
</feature>
<feature type="compositionally biased region" description="Low complexity" evidence="7">
    <location>
        <begin position="109"/>
        <end position="119"/>
    </location>
</feature>
<evidence type="ECO:0000313" key="10">
    <source>
        <dbReference type="EMBL" id="CUS10023.1"/>
    </source>
</evidence>
<dbReference type="FunFam" id="2.60.120.10:FF:000033">
    <property type="entry name" value="Centromere protein C 1"/>
    <property type="match status" value="1"/>
</dbReference>
<name>A0A292PU66_9PEZI</name>
<dbReference type="Pfam" id="PF11699">
    <property type="entry name" value="CENP-C_C"/>
    <property type="match status" value="1"/>
</dbReference>
<dbReference type="CDD" id="cd06993">
    <property type="entry name" value="cupin_CENP-C_C"/>
    <property type="match status" value="1"/>
</dbReference>
<feature type="compositionally biased region" description="Basic and acidic residues" evidence="7">
    <location>
        <begin position="304"/>
        <end position="314"/>
    </location>
</feature>
<feature type="compositionally biased region" description="Acidic residues" evidence="7">
    <location>
        <begin position="388"/>
        <end position="403"/>
    </location>
</feature>
<reference evidence="10" key="1">
    <citation type="submission" date="2015-10" db="EMBL/GenBank/DDBJ databases">
        <authorList>
            <person name="Regsiter A."/>
            <person name="william w."/>
        </authorList>
    </citation>
    <scope>NUCLEOTIDE SEQUENCE</scope>
    <source>
        <strain evidence="10">Montdore</strain>
    </source>
</reference>
<dbReference type="GO" id="GO:0019237">
    <property type="term" value="F:centromeric DNA binding"/>
    <property type="evidence" value="ECO:0007669"/>
    <property type="project" value="InterPro"/>
</dbReference>
<feature type="compositionally biased region" description="Pro residues" evidence="7">
    <location>
        <begin position="50"/>
        <end position="61"/>
    </location>
</feature>
<feature type="compositionally biased region" description="Acidic residues" evidence="7">
    <location>
        <begin position="577"/>
        <end position="590"/>
    </location>
</feature>
<feature type="compositionally biased region" description="Basic residues" evidence="7">
    <location>
        <begin position="343"/>
        <end position="355"/>
    </location>
</feature>
<evidence type="ECO:0000256" key="5">
    <source>
        <dbReference type="ARBA" id="ARBA00057947"/>
    </source>
</evidence>
<evidence type="ECO:0000256" key="6">
    <source>
        <dbReference type="ARBA" id="ARBA00075033"/>
    </source>
</evidence>
<feature type="compositionally biased region" description="Basic and acidic residues" evidence="7">
    <location>
        <begin position="718"/>
        <end position="729"/>
    </location>
</feature>
<accession>A0A292PU66</accession>
<keyword evidence="4" id="KW-0539">Nucleus</keyword>
<proteinExistence type="inferred from homology"/>
<feature type="compositionally biased region" description="Basic residues" evidence="7">
    <location>
        <begin position="631"/>
        <end position="646"/>
    </location>
</feature>
<dbReference type="PANTHER" id="PTHR16684:SF11">
    <property type="entry name" value="CENTROMERE PROTEIN C"/>
    <property type="match status" value="1"/>
</dbReference>
<protein>
    <recommendedName>
        <fullName evidence="6">CENP-C homolog</fullName>
    </recommendedName>
</protein>
<dbReference type="InterPro" id="IPR028929">
    <property type="entry name" value="Mif2_N"/>
</dbReference>
<evidence type="ECO:0000256" key="7">
    <source>
        <dbReference type="SAM" id="MobiDB-lite"/>
    </source>
</evidence>
<dbReference type="Pfam" id="PF15624">
    <property type="entry name" value="Mif2_N"/>
    <property type="match status" value="1"/>
</dbReference>
<evidence type="ECO:0000259" key="9">
    <source>
        <dbReference type="Pfam" id="PF15624"/>
    </source>
</evidence>
<dbReference type="InterPro" id="IPR028386">
    <property type="entry name" value="CENP-C/Mif2/cnp3"/>
</dbReference>
<feature type="region of interest" description="Disordered" evidence="7">
    <location>
        <begin position="1"/>
        <end position="787"/>
    </location>
</feature>
<evidence type="ECO:0000256" key="4">
    <source>
        <dbReference type="ARBA" id="ARBA00023242"/>
    </source>
</evidence>
<feature type="compositionally biased region" description="Low complexity" evidence="7">
    <location>
        <begin position="740"/>
        <end position="754"/>
    </location>
</feature>
<dbReference type="GO" id="GO:0051382">
    <property type="term" value="P:kinetochore assembly"/>
    <property type="evidence" value="ECO:0007669"/>
    <property type="project" value="InterPro"/>
</dbReference>
<dbReference type="Gene3D" id="2.60.120.10">
    <property type="entry name" value="Jelly Rolls"/>
    <property type="match status" value="1"/>
</dbReference>
<feature type="compositionally biased region" description="Low complexity" evidence="7">
    <location>
        <begin position="541"/>
        <end position="561"/>
    </location>
</feature>
<dbReference type="Proteomes" id="UP001412239">
    <property type="component" value="Unassembled WGS sequence"/>
</dbReference>
<evidence type="ECO:0000259" key="8">
    <source>
        <dbReference type="Pfam" id="PF11699"/>
    </source>
</evidence>
<feature type="compositionally biased region" description="Acidic residues" evidence="7">
    <location>
        <begin position="666"/>
        <end position="680"/>
    </location>
</feature>